<dbReference type="Gene3D" id="3.40.190.10">
    <property type="entry name" value="Periplasmic binding protein-like II"/>
    <property type="match status" value="2"/>
</dbReference>
<dbReference type="RefSeq" id="WP_289545956.1">
    <property type="nucleotide sequence ID" value="NZ_JAUDDZ010000018.1"/>
</dbReference>
<dbReference type="PANTHER" id="PTHR35936:SF17">
    <property type="entry name" value="ARGININE-BINDING EXTRACELLULAR PROTEIN ARTP"/>
    <property type="match status" value="1"/>
</dbReference>
<dbReference type="Pfam" id="PF00497">
    <property type="entry name" value="SBP_bac_3"/>
    <property type="match status" value="1"/>
</dbReference>
<dbReference type="SUPFAM" id="SSF53850">
    <property type="entry name" value="Periplasmic binding protein-like II"/>
    <property type="match status" value="1"/>
</dbReference>
<evidence type="ECO:0000256" key="2">
    <source>
        <dbReference type="SAM" id="MobiDB-lite"/>
    </source>
</evidence>
<evidence type="ECO:0000259" key="4">
    <source>
        <dbReference type="SMART" id="SM00062"/>
    </source>
</evidence>
<organism evidence="5 6">
    <name type="scientific">Enorma phocaeensis</name>
    <dbReference type="NCBI Taxonomy" id="1871019"/>
    <lineage>
        <taxon>Bacteria</taxon>
        <taxon>Bacillati</taxon>
        <taxon>Actinomycetota</taxon>
        <taxon>Coriobacteriia</taxon>
        <taxon>Coriobacteriales</taxon>
        <taxon>Coriobacteriaceae</taxon>
        <taxon>Enorma</taxon>
    </lineage>
</organism>
<dbReference type="PROSITE" id="PS51318">
    <property type="entry name" value="TAT"/>
    <property type="match status" value="1"/>
</dbReference>
<protein>
    <submittedName>
        <fullName evidence="5">Transporter substrate-binding domain-containing protein</fullName>
    </submittedName>
</protein>
<evidence type="ECO:0000313" key="6">
    <source>
        <dbReference type="Proteomes" id="UP001529421"/>
    </source>
</evidence>
<keyword evidence="1" id="KW-0732">Signal</keyword>
<reference evidence="5 6" key="2">
    <citation type="submission" date="2023-06" db="EMBL/GenBank/DDBJ databases">
        <authorList>
            <person name="Zeman M."/>
            <person name="Kubasova T."/>
            <person name="Jahodarova E."/>
            <person name="Nykrynova M."/>
            <person name="Rychlik I."/>
        </authorList>
    </citation>
    <scope>NUCLEOTIDE SEQUENCE [LARGE SCALE GENOMIC DNA]</scope>
    <source>
        <strain evidence="5 6">154_Feed</strain>
    </source>
</reference>
<dbReference type="EMBL" id="JAUDDZ010000018">
    <property type="protein sequence ID" value="MDM8275730.1"/>
    <property type="molecule type" value="Genomic_DNA"/>
</dbReference>
<accession>A0ABT7VB55</accession>
<evidence type="ECO:0000256" key="3">
    <source>
        <dbReference type="SAM" id="Phobius"/>
    </source>
</evidence>
<gene>
    <name evidence="5" type="ORF">QUW28_09540</name>
</gene>
<dbReference type="InterPro" id="IPR006311">
    <property type="entry name" value="TAT_signal"/>
</dbReference>
<evidence type="ECO:0000256" key="1">
    <source>
        <dbReference type="ARBA" id="ARBA00022729"/>
    </source>
</evidence>
<dbReference type="PANTHER" id="PTHR35936">
    <property type="entry name" value="MEMBRANE-BOUND LYTIC MUREIN TRANSGLYCOSYLASE F"/>
    <property type="match status" value="1"/>
</dbReference>
<dbReference type="Proteomes" id="UP001529421">
    <property type="component" value="Unassembled WGS sequence"/>
</dbReference>
<keyword evidence="6" id="KW-1185">Reference proteome</keyword>
<feature type="region of interest" description="Disordered" evidence="2">
    <location>
        <begin position="47"/>
        <end position="68"/>
    </location>
</feature>
<evidence type="ECO:0000313" key="5">
    <source>
        <dbReference type="EMBL" id="MDM8275730.1"/>
    </source>
</evidence>
<keyword evidence="3" id="KW-1133">Transmembrane helix</keyword>
<keyword evidence="3" id="KW-0472">Membrane</keyword>
<comment type="caution">
    <text evidence="5">The sequence shown here is derived from an EMBL/GenBank/DDBJ whole genome shotgun (WGS) entry which is preliminary data.</text>
</comment>
<reference evidence="6" key="1">
    <citation type="submission" date="2023-06" db="EMBL/GenBank/DDBJ databases">
        <title>Identification and characterization of horizontal gene transfer across gut microbiota members of farm animals based on homology search.</title>
        <authorList>
            <person name="Zeman M."/>
            <person name="Kubasova T."/>
            <person name="Jahodarova E."/>
            <person name="Nykrynova M."/>
            <person name="Rychlik I."/>
        </authorList>
    </citation>
    <scope>NUCLEOTIDE SEQUENCE [LARGE SCALE GENOMIC DNA]</scope>
    <source>
        <strain evidence="6">154_Feed</strain>
    </source>
</reference>
<keyword evidence="3" id="KW-0812">Transmembrane</keyword>
<name>A0ABT7VB55_9ACTN</name>
<feature type="domain" description="Solute-binding protein family 3/N-terminal" evidence="4">
    <location>
        <begin position="71"/>
        <end position="307"/>
    </location>
</feature>
<feature type="transmembrane region" description="Helical" evidence="3">
    <location>
        <begin position="20"/>
        <end position="39"/>
    </location>
</feature>
<dbReference type="InterPro" id="IPR001638">
    <property type="entry name" value="Solute-binding_3/MltF_N"/>
</dbReference>
<dbReference type="SMART" id="SM00062">
    <property type="entry name" value="PBPb"/>
    <property type="match status" value="1"/>
</dbReference>
<proteinExistence type="predicted"/>
<sequence>MTKRSAANRPLMGACSRRDFLKLSGITAFSAGGMMFLAGCGPAAQDSGTADEGSAESDSSEGSGTLGDGTTLRVGMEAAYAPYNWQVSEASDYTIPIENVDGAYADGYDVQAAKVIADALGMEAVAVKCDFSALIDMLNNGQIDIICAGMSVTPDREDSAIFCNSYIDDDISMVTRKDSPYASATTFADLAGASIMGQAATMYNDVIDQIAEVADVNHMTPAETVPAVVESLSSGTSDVITYSMLSVPKLLETYPDFVELQMTDKFEGSEMPDNAAVALGTDQSIVDAINEAIDGISEDDRQQMWNECMDRQPA</sequence>